<feature type="compositionally biased region" description="Pro residues" evidence="1">
    <location>
        <begin position="15"/>
        <end position="26"/>
    </location>
</feature>
<reference evidence="2" key="1">
    <citation type="submission" date="2023-06" db="EMBL/GenBank/DDBJ databases">
        <title>Genome-scale phylogeny and comparative genomics of the fungal order Sordariales.</title>
        <authorList>
            <consortium name="Lawrence Berkeley National Laboratory"/>
            <person name="Hensen N."/>
            <person name="Bonometti L."/>
            <person name="Westerberg I."/>
            <person name="Brannstrom I.O."/>
            <person name="Guillou S."/>
            <person name="Cros-Aarteil S."/>
            <person name="Calhoun S."/>
            <person name="Haridas S."/>
            <person name="Kuo A."/>
            <person name="Mondo S."/>
            <person name="Pangilinan J."/>
            <person name="Riley R."/>
            <person name="Labutti K."/>
            <person name="Andreopoulos B."/>
            <person name="Lipzen A."/>
            <person name="Chen C."/>
            <person name="Yanf M."/>
            <person name="Daum C."/>
            <person name="Ng V."/>
            <person name="Clum A."/>
            <person name="Steindorff A."/>
            <person name="Ohm R."/>
            <person name="Martin F."/>
            <person name="Silar P."/>
            <person name="Natvig D."/>
            <person name="Lalanne C."/>
            <person name="Gautier V."/>
            <person name="Ament-Velasquez S.L."/>
            <person name="Kruys A."/>
            <person name="Hutchinson M.I."/>
            <person name="Powell A.J."/>
            <person name="Barry K."/>
            <person name="Miller A.N."/>
            <person name="Grigoriev I.V."/>
            <person name="Debuchy R."/>
            <person name="Gladieux P."/>
            <person name="Thoren M.H."/>
            <person name="Johannesson H."/>
        </authorList>
    </citation>
    <scope>NUCLEOTIDE SEQUENCE</scope>
    <source>
        <strain evidence="2">SMH4607-1</strain>
    </source>
</reference>
<proteinExistence type="predicted"/>
<dbReference type="EMBL" id="JAUKUA010000004">
    <property type="protein sequence ID" value="KAK0716237.1"/>
    <property type="molecule type" value="Genomic_DNA"/>
</dbReference>
<keyword evidence="3" id="KW-1185">Reference proteome</keyword>
<feature type="region of interest" description="Disordered" evidence="1">
    <location>
        <begin position="197"/>
        <end position="244"/>
    </location>
</feature>
<evidence type="ECO:0000256" key="1">
    <source>
        <dbReference type="SAM" id="MobiDB-lite"/>
    </source>
</evidence>
<dbReference type="Proteomes" id="UP001172102">
    <property type="component" value="Unassembled WGS sequence"/>
</dbReference>
<name>A0AA40AI26_9PEZI</name>
<comment type="caution">
    <text evidence="2">The sequence shown here is derived from an EMBL/GenBank/DDBJ whole genome shotgun (WGS) entry which is preliminary data.</text>
</comment>
<gene>
    <name evidence="2" type="ORF">B0H67DRAFT_259991</name>
</gene>
<evidence type="ECO:0000313" key="3">
    <source>
        <dbReference type="Proteomes" id="UP001172102"/>
    </source>
</evidence>
<feature type="compositionally biased region" description="Basic and acidic residues" evidence="1">
    <location>
        <begin position="202"/>
        <end position="219"/>
    </location>
</feature>
<accession>A0AA40AI26</accession>
<evidence type="ECO:0000313" key="2">
    <source>
        <dbReference type="EMBL" id="KAK0716237.1"/>
    </source>
</evidence>
<sequence>MEMEGAPQPDRCPKHPPTGTPSPKQPVAPTSTSRYQRHCAETSQSILDRYWAQRLAASWAFRLTTISGCHTEVRRPPAAEPEASQTRAVYPTAVTGLLWRLLSFQHSDVTSQGTQHKAREGRHRGSMSGVLDNSGFLIALLCGETPGDGTTLDEQHMQWILGCVGDGMDGPPHLPWIHAQIEPHAHAQSALVLLKAAGSKRRRDDAPAEHVYPQHHEHPTLCSASSNDAPTKGYSRQHVPRPET</sequence>
<organism evidence="2 3">
    <name type="scientific">Lasiosphaeris hirsuta</name>
    <dbReference type="NCBI Taxonomy" id="260670"/>
    <lineage>
        <taxon>Eukaryota</taxon>
        <taxon>Fungi</taxon>
        <taxon>Dikarya</taxon>
        <taxon>Ascomycota</taxon>
        <taxon>Pezizomycotina</taxon>
        <taxon>Sordariomycetes</taxon>
        <taxon>Sordariomycetidae</taxon>
        <taxon>Sordariales</taxon>
        <taxon>Lasiosphaeriaceae</taxon>
        <taxon>Lasiosphaeris</taxon>
    </lineage>
</organism>
<dbReference type="AlphaFoldDB" id="A0AA40AI26"/>
<feature type="region of interest" description="Disordered" evidence="1">
    <location>
        <begin position="1"/>
        <end position="39"/>
    </location>
</feature>
<protein>
    <submittedName>
        <fullName evidence="2">Uncharacterized protein</fullName>
    </submittedName>
</protein>